<evidence type="ECO:0000313" key="2">
    <source>
        <dbReference type="Proteomes" id="UP000669317"/>
    </source>
</evidence>
<name>A0ABS4A8S4_9BRAD</name>
<keyword evidence="2" id="KW-1185">Reference proteome</keyword>
<evidence type="ECO:0000313" key="1">
    <source>
        <dbReference type="EMBL" id="MBP0116385.1"/>
    </source>
</evidence>
<dbReference type="Proteomes" id="UP000669317">
    <property type="component" value="Unassembled WGS sequence"/>
</dbReference>
<reference evidence="1 2" key="1">
    <citation type="submission" date="2021-03" db="EMBL/GenBank/DDBJ databases">
        <title>Genome Sequence of Bradyrhizobium vignae strain ISRA400.</title>
        <authorList>
            <person name="Tisa L.S."/>
            <person name="Svistoonoff S."/>
            <person name="Hocher V."/>
            <person name="Fall S."/>
            <person name="Zaiya A."/>
            <person name="Naing D."/>
            <person name="Niang N."/>
            <person name="Diouf A."/>
            <person name="Dasylva M.C."/>
            <person name="Toure O."/>
            <person name="Gueye M."/>
            <person name="Gully D."/>
            <person name="Tisseyre P."/>
            <person name="Simpson S."/>
            <person name="Morris K."/>
            <person name="Thomas W.K."/>
        </authorList>
    </citation>
    <scope>NUCLEOTIDE SEQUENCE [LARGE SCALE GENOMIC DNA]</scope>
    <source>
        <strain evidence="1 2">ISRA400</strain>
    </source>
</reference>
<proteinExistence type="predicted"/>
<accession>A0ABS4A8S4</accession>
<gene>
    <name evidence="1" type="ORF">JWS04_36095</name>
</gene>
<sequence length="46" mass="5186">MECFDGDDLSLFQKTIGFDLQPGISYDEAQRIAKFLKENLVSVSES</sequence>
<comment type="caution">
    <text evidence="1">The sequence shown here is derived from an EMBL/GenBank/DDBJ whole genome shotgun (WGS) entry which is preliminary data.</text>
</comment>
<protein>
    <submittedName>
        <fullName evidence="1">Uncharacterized protein</fullName>
    </submittedName>
</protein>
<dbReference type="RefSeq" id="WP_209296685.1">
    <property type="nucleotide sequence ID" value="NZ_JAGIKT010000130.1"/>
</dbReference>
<organism evidence="1 2">
    <name type="scientific">Bradyrhizobium vignae</name>
    <dbReference type="NCBI Taxonomy" id="1549949"/>
    <lineage>
        <taxon>Bacteria</taxon>
        <taxon>Pseudomonadati</taxon>
        <taxon>Pseudomonadota</taxon>
        <taxon>Alphaproteobacteria</taxon>
        <taxon>Hyphomicrobiales</taxon>
        <taxon>Nitrobacteraceae</taxon>
        <taxon>Bradyrhizobium</taxon>
    </lineage>
</organism>
<dbReference type="EMBL" id="JAGIKT010000130">
    <property type="protein sequence ID" value="MBP0116385.1"/>
    <property type="molecule type" value="Genomic_DNA"/>
</dbReference>